<gene>
    <name evidence="2" type="ORF">SAMN05660236_1810</name>
</gene>
<protein>
    <recommendedName>
        <fullName evidence="4">Lipoprotein</fullName>
    </recommendedName>
</protein>
<evidence type="ECO:0000313" key="2">
    <source>
        <dbReference type="EMBL" id="SKC58550.1"/>
    </source>
</evidence>
<accession>A0A1T5K4M9</accession>
<name>A0A1T5K4M9_9BACT</name>
<evidence type="ECO:0000313" key="3">
    <source>
        <dbReference type="Proteomes" id="UP000190961"/>
    </source>
</evidence>
<reference evidence="2 3" key="1">
    <citation type="submission" date="2017-02" db="EMBL/GenBank/DDBJ databases">
        <authorList>
            <person name="Peterson S.W."/>
        </authorList>
    </citation>
    <scope>NUCLEOTIDE SEQUENCE [LARGE SCALE GENOMIC DNA]</scope>
    <source>
        <strain evidence="2 3">DSM 25262</strain>
    </source>
</reference>
<evidence type="ECO:0008006" key="4">
    <source>
        <dbReference type="Google" id="ProtNLM"/>
    </source>
</evidence>
<proteinExistence type="predicted"/>
<feature type="region of interest" description="Disordered" evidence="1">
    <location>
        <begin position="165"/>
        <end position="184"/>
    </location>
</feature>
<organism evidence="2 3">
    <name type="scientific">Ohtaekwangia koreensis</name>
    <dbReference type="NCBI Taxonomy" id="688867"/>
    <lineage>
        <taxon>Bacteria</taxon>
        <taxon>Pseudomonadati</taxon>
        <taxon>Bacteroidota</taxon>
        <taxon>Cytophagia</taxon>
        <taxon>Cytophagales</taxon>
        <taxon>Fulvivirgaceae</taxon>
        <taxon>Ohtaekwangia</taxon>
    </lineage>
</organism>
<dbReference type="RefSeq" id="WP_079686324.1">
    <property type="nucleotide sequence ID" value="NZ_FUZU01000001.1"/>
</dbReference>
<evidence type="ECO:0000256" key="1">
    <source>
        <dbReference type="SAM" id="MobiDB-lite"/>
    </source>
</evidence>
<dbReference type="PROSITE" id="PS51257">
    <property type="entry name" value="PROKAR_LIPOPROTEIN"/>
    <property type="match status" value="1"/>
</dbReference>
<dbReference type="Proteomes" id="UP000190961">
    <property type="component" value="Unassembled WGS sequence"/>
</dbReference>
<sequence>MKSLLTSAGMITVGAFIFFACQKSAVPPQESFKSCYKCKQDEFYGLTVDEFMEGVARYKHTHVKAVNADPYMVSNRLEASRSCWYSIDTLKKFICLIEDYSRKVDVKPEDLGIRFYYAVYPSTGPIVQNGDNYKSMHTLFMVPTVQGPDSIPVDFDPRYSAQNIEKAKDKTDTDNQDSTTYRKSKDIDPKHKYYTITELDKNVKLFMLETKSANAAASTSGMVKNQGMLCPPTCTSLSSSTLQAVDAAHPTGGY</sequence>
<dbReference type="STRING" id="688867.SAMN05660236_1810"/>
<keyword evidence="3" id="KW-1185">Reference proteome</keyword>
<dbReference type="OrthoDB" id="1355945at2"/>
<dbReference type="AlphaFoldDB" id="A0A1T5K4M9"/>
<dbReference type="EMBL" id="FUZU01000001">
    <property type="protein sequence ID" value="SKC58550.1"/>
    <property type="molecule type" value="Genomic_DNA"/>
</dbReference>